<name>A0A183IDR4_9BILA</name>
<dbReference type="WBParaSite" id="SBAD_0000184601-mRNA-1">
    <property type="protein sequence ID" value="SBAD_0000184601-mRNA-1"/>
    <property type="gene ID" value="SBAD_0000184601"/>
</dbReference>
<reference evidence="3" key="1">
    <citation type="submission" date="2016-06" db="UniProtKB">
        <authorList>
            <consortium name="WormBaseParasite"/>
        </authorList>
    </citation>
    <scope>IDENTIFICATION</scope>
</reference>
<evidence type="ECO:0000313" key="3">
    <source>
        <dbReference type="WBParaSite" id="SBAD_0000184601-mRNA-1"/>
    </source>
</evidence>
<protein>
    <submittedName>
        <fullName evidence="1 3">Uncharacterized protein</fullName>
    </submittedName>
</protein>
<evidence type="ECO:0000313" key="1">
    <source>
        <dbReference type="EMBL" id="VDO95402.1"/>
    </source>
</evidence>
<reference evidence="1 2" key="2">
    <citation type="submission" date="2018-11" db="EMBL/GenBank/DDBJ databases">
        <authorList>
            <consortium name="Pathogen Informatics"/>
        </authorList>
    </citation>
    <scope>NUCLEOTIDE SEQUENCE [LARGE SCALE GENOMIC DNA]</scope>
</reference>
<proteinExistence type="predicted"/>
<gene>
    <name evidence="1" type="ORF">SBAD_LOCUS1758</name>
</gene>
<dbReference type="AlphaFoldDB" id="A0A183IDR4"/>
<organism evidence="3">
    <name type="scientific">Soboliphyme baturini</name>
    <dbReference type="NCBI Taxonomy" id="241478"/>
    <lineage>
        <taxon>Eukaryota</taxon>
        <taxon>Metazoa</taxon>
        <taxon>Ecdysozoa</taxon>
        <taxon>Nematoda</taxon>
        <taxon>Enoplea</taxon>
        <taxon>Dorylaimia</taxon>
        <taxon>Dioctophymatida</taxon>
        <taxon>Dioctophymatoidea</taxon>
        <taxon>Soboliphymatidae</taxon>
        <taxon>Soboliphyme</taxon>
    </lineage>
</organism>
<dbReference type="EMBL" id="UZAM01006944">
    <property type="protein sequence ID" value="VDO95402.1"/>
    <property type="molecule type" value="Genomic_DNA"/>
</dbReference>
<accession>A0A183IDR4</accession>
<evidence type="ECO:0000313" key="2">
    <source>
        <dbReference type="Proteomes" id="UP000270296"/>
    </source>
</evidence>
<dbReference type="Proteomes" id="UP000270296">
    <property type="component" value="Unassembled WGS sequence"/>
</dbReference>
<keyword evidence="2" id="KW-1185">Reference proteome</keyword>
<sequence>MALRHSTRQQRLLTMLRRRLSAESREFNCFLLIEAHRLPSTNGRAAVRSFPEVQGQQTKSSRDHASTVICLQVKTTAM</sequence>